<feature type="region of interest" description="Disordered" evidence="5">
    <location>
        <begin position="664"/>
        <end position="686"/>
    </location>
</feature>
<reference evidence="6 7" key="1">
    <citation type="submission" date="2023-11" db="EMBL/GenBank/DDBJ databases">
        <title>An acidophilic fungus is an integral part of prey digestion in a carnivorous sundew plant.</title>
        <authorList>
            <person name="Tsai I.J."/>
        </authorList>
    </citation>
    <scope>NUCLEOTIDE SEQUENCE [LARGE SCALE GENOMIC DNA]</scope>
    <source>
        <strain evidence="6">169a</strain>
    </source>
</reference>
<keyword evidence="3" id="KW-0677">Repeat</keyword>
<organism evidence="6 7">
    <name type="scientific">Acrodontium crateriforme</name>
    <dbReference type="NCBI Taxonomy" id="150365"/>
    <lineage>
        <taxon>Eukaryota</taxon>
        <taxon>Fungi</taxon>
        <taxon>Dikarya</taxon>
        <taxon>Ascomycota</taxon>
        <taxon>Pezizomycotina</taxon>
        <taxon>Dothideomycetes</taxon>
        <taxon>Dothideomycetidae</taxon>
        <taxon>Mycosphaerellales</taxon>
        <taxon>Teratosphaeriaceae</taxon>
        <taxon>Acrodontium</taxon>
    </lineage>
</organism>
<accession>A0AAQ3RCJ9</accession>
<evidence type="ECO:0000256" key="2">
    <source>
        <dbReference type="ARBA" id="ARBA00022574"/>
    </source>
</evidence>
<dbReference type="SUPFAM" id="SSF82171">
    <property type="entry name" value="DPP6 N-terminal domain-like"/>
    <property type="match status" value="1"/>
</dbReference>
<dbReference type="PANTHER" id="PTHR22846">
    <property type="entry name" value="WD40 REPEAT PROTEIN"/>
    <property type="match status" value="1"/>
</dbReference>
<dbReference type="InterPro" id="IPR006594">
    <property type="entry name" value="LisH"/>
</dbReference>
<feature type="compositionally biased region" description="Gly residues" evidence="5">
    <location>
        <begin position="677"/>
        <end position="686"/>
    </location>
</feature>
<dbReference type="InterPro" id="IPR001680">
    <property type="entry name" value="WD40_rpt"/>
</dbReference>
<dbReference type="GO" id="GO:0006357">
    <property type="term" value="P:regulation of transcription by RNA polymerase II"/>
    <property type="evidence" value="ECO:0007669"/>
    <property type="project" value="TreeGrafter"/>
</dbReference>
<evidence type="ECO:0000256" key="1">
    <source>
        <dbReference type="ARBA" id="ARBA00004123"/>
    </source>
</evidence>
<proteinExistence type="predicted"/>
<evidence type="ECO:0000313" key="7">
    <source>
        <dbReference type="Proteomes" id="UP001303373"/>
    </source>
</evidence>
<dbReference type="EMBL" id="CP138593">
    <property type="protein sequence ID" value="WPH04981.1"/>
    <property type="molecule type" value="Genomic_DNA"/>
</dbReference>
<dbReference type="Pfam" id="PF00400">
    <property type="entry name" value="WD40"/>
    <property type="match status" value="1"/>
</dbReference>
<evidence type="ECO:0008006" key="8">
    <source>
        <dbReference type="Google" id="ProtNLM"/>
    </source>
</evidence>
<dbReference type="Gene3D" id="2.130.10.10">
    <property type="entry name" value="YVTN repeat-like/Quinoprotein amine dehydrogenase"/>
    <property type="match status" value="2"/>
</dbReference>
<feature type="compositionally biased region" description="Basic and acidic residues" evidence="5">
    <location>
        <begin position="133"/>
        <end position="147"/>
    </location>
</feature>
<dbReference type="PANTHER" id="PTHR22846:SF2">
    <property type="entry name" value="F-BOX-LIKE_WD REPEAT-CONTAINING PROTEIN EBI"/>
    <property type="match status" value="1"/>
</dbReference>
<comment type="subcellular location">
    <subcellularLocation>
        <location evidence="1">Nucleus</location>
    </subcellularLocation>
</comment>
<feature type="region of interest" description="Disordered" evidence="5">
    <location>
        <begin position="124"/>
        <end position="147"/>
    </location>
</feature>
<dbReference type="InterPro" id="IPR045183">
    <property type="entry name" value="Ebi-like"/>
</dbReference>
<dbReference type="GO" id="GO:0003714">
    <property type="term" value="F:transcription corepressor activity"/>
    <property type="evidence" value="ECO:0007669"/>
    <property type="project" value="InterPro"/>
</dbReference>
<name>A0AAQ3RCJ9_9PEZI</name>
<evidence type="ECO:0000256" key="5">
    <source>
        <dbReference type="SAM" id="MobiDB-lite"/>
    </source>
</evidence>
<gene>
    <name evidence="6" type="ORF">R9X50_00787900</name>
</gene>
<evidence type="ECO:0000256" key="3">
    <source>
        <dbReference type="ARBA" id="ARBA00022737"/>
    </source>
</evidence>
<dbReference type="AlphaFoldDB" id="A0AAQ3RCJ9"/>
<keyword evidence="4" id="KW-0539">Nucleus</keyword>
<sequence>MAAGVLHSDHINYLILRYLQEAGHENAAEALYRDWRRPYEYRDPESLPFARTVKRHELISVVQEGLRHDELMSRVSDHGRQFRWTLDHADETTLENGTSGSRPVSRGWKKNRGSIAMRAPDEFPTPVAKRQRRSEGSDGIHLNGDRDAMDVDATSTADVEGEYEGDALASPAIGSEVEVVEAPERYDSMDISTQTDVPDRPKPVTILWNVDKPNATILHNIWNSDKDPKNANTLLTVGEGLCRLYQIPEKTSDAKQMSHLDDPNMPSNSIITATAWHPEGHTATCAVDSIHEHPDGKQKNEQFLINHNRDRGSSIIPSGPSLLSPPGVVLCLRYSPDGSHLIDLRTNMKRGLVQIWKTPDSNELPTEPVAWRVFEHPVFDACWRTNSSFVVCGDSILDLYELNFEKRIYHAFTAETIAIQGLTQGTVLDMPSERKWEKLRLHSNNGPTVVASSEDGNLLAILGGPDFRFYTEIALPEGQLTGLAFSSMTCHNRPRALLAAAFVEGFCNVYAIPTDLSKAAGVESRPEELTLELAGGPALALAWSPSGKYLAVGGTQSVQIWQEDTICNALFFERPSSRNGDAATEDKSLVPRKNVRSPSANPLITWHPDAGSWSIHQGRNGEINCDAKEVAEPSLSWSADGESLAFAVEKRIAILRFETPLHKTTSTTTEGVEVNGNGNGNGKSSP</sequence>
<dbReference type="Gene3D" id="1.20.960.30">
    <property type="match status" value="1"/>
</dbReference>
<dbReference type="InterPro" id="IPR015943">
    <property type="entry name" value="WD40/YVTN_repeat-like_dom_sf"/>
</dbReference>
<protein>
    <recommendedName>
        <fullName evidence="8">LisH domain-containing protein</fullName>
    </recommendedName>
</protein>
<evidence type="ECO:0000256" key="4">
    <source>
        <dbReference type="ARBA" id="ARBA00023242"/>
    </source>
</evidence>
<dbReference type="Pfam" id="PF08513">
    <property type="entry name" value="LisH"/>
    <property type="match status" value="1"/>
</dbReference>
<feature type="region of interest" description="Disordered" evidence="5">
    <location>
        <begin position="577"/>
        <end position="596"/>
    </location>
</feature>
<dbReference type="Proteomes" id="UP001303373">
    <property type="component" value="Chromosome 14"/>
</dbReference>
<dbReference type="PROSITE" id="PS50896">
    <property type="entry name" value="LISH"/>
    <property type="match status" value="1"/>
</dbReference>
<keyword evidence="7" id="KW-1185">Reference proteome</keyword>
<keyword evidence="2" id="KW-0853">WD repeat</keyword>
<evidence type="ECO:0000313" key="6">
    <source>
        <dbReference type="EMBL" id="WPH04981.1"/>
    </source>
</evidence>
<dbReference type="GO" id="GO:0034967">
    <property type="term" value="C:Set3 complex"/>
    <property type="evidence" value="ECO:0007669"/>
    <property type="project" value="TreeGrafter"/>
</dbReference>